<dbReference type="EnsemblMetazoa" id="SMAR006555-RA">
    <property type="protein sequence ID" value="SMAR006555-PA"/>
    <property type="gene ID" value="SMAR006555"/>
</dbReference>
<dbReference type="eggNOG" id="KOG0323">
    <property type="taxonomic scope" value="Eukaryota"/>
</dbReference>
<evidence type="ECO:0000256" key="3">
    <source>
        <dbReference type="ARBA" id="ARBA00022801"/>
    </source>
</evidence>
<evidence type="ECO:0000259" key="12">
    <source>
        <dbReference type="PROSITE" id="PS50969"/>
    </source>
</evidence>
<dbReference type="InterPro" id="IPR001357">
    <property type="entry name" value="BRCT_dom"/>
</dbReference>
<dbReference type="PROSITE" id="PS50172">
    <property type="entry name" value="BRCT"/>
    <property type="match status" value="1"/>
</dbReference>
<dbReference type="Gene3D" id="3.40.50.1000">
    <property type="entry name" value="HAD superfamily/HAD-like"/>
    <property type="match status" value="1"/>
</dbReference>
<organism evidence="13 14">
    <name type="scientific">Strigamia maritima</name>
    <name type="common">European centipede</name>
    <name type="synonym">Geophilus maritimus</name>
    <dbReference type="NCBI Taxonomy" id="126957"/>
    <lineage>
        <taxon>Eukaryota</taxon>
        <taxon>Metazoa</taxon>
        <taxon>Ecdysozoa</taxon>
        <taxon>Arthropoda</taxon>
        <taxon>Myriapoda</taxon>
        <taxon>Chilopoda</taxon>
        <taxon>Pleurostigmophora</taxon>
        <taxon>Geophilomorpha</taxon>
        <taxon>Linotaeniidae</taxon>
        <taxon>Strigamia</taxon>
    </lineage>
</organism>
<reference evidence="14" key="1">
    <citation type="submission" date="2011-05" db="EMBL/GenBank/DDBJ databases">
        <authorList>
            <person name="Richards S.R."/>
            <person name="Qu J."/>
            <person name="Jiang H."/>
            <person name="Jhangiani S.N."/>
            <person name="Agravi P."/>
            <person name="Goodspeed R."/>
            <person name="Gross S."/>
            <person name="Mandapat C."/>
            <person name="Jackson L."/>
            <person name="Mathew T."/>
            <person name="Pu L."/>
            <person name="Thornton R."/>
            <person name="Saada N."/>
            <person name="Wilczek-Boney K.B."/>
            <person name="Lee S."/>
            <person name="Kovar C."/>
            <person name="Wu Y."/>
            <person name="Scherer S.E."/>
            <person name="Worley K.C."/>
            <person name="Muzny D.M."/>
            <person name="Gibbs R."/>
        </authorList>
    </citation>
    <scope>NUCLEOTIDE SEQUENCE</scope>
    <source>
        <strain evidence="14">Brora</strain>
    </source>
</reference>
<sequence length="736" mass="83140">MALENTTTISFGEEHMSAKIVKWNVDCGSKISKGMTLFSYQLPEKKSQTKYKSTNVGTVIKILIANDQMINKGDNILILQNCLHPVVMKDMCAECGLDLKEITQGIGQQCLASVAMVHSIPELKVSQEQAHIIGKADEKHLLASKKLALLVDLDQTLIHTTNDDIPPDIIDVFHFQLYGKHSPWYHTRLRPGTKAFLRNISQFYELHICTFGARLYAHEIARLLDPDGSLFSKRILSRDECFNPLSKTANLKALFPCGDSMVCIIDDRDDVWNYAPNLVQVKPYHFFQHTGDINAPPNLSKTEILDETVPADEKELVTDSKPSIINSKEMVTESKEMTTKSKEMDTESRERTTDCKEMITDDIETATAITDNAEDSNLPEEKQNDTIRPVETCTESTGGSNVLNSVSDQVKMELSDFQKLYQDDNDDHLLHLEDKLRVIHRAYYEMYEQMKEEENSSIPDIKYVVPYVRRKVLKTVFVVFSGVIPTNMSAEKSRAWIVAKSLGAVIQNKVTSTNDRNNKPTTHIVAARLGTQKVNEAKKLKNVHIVNPDWLWCCAERWEKVDESLFPLVKTDLWATKLGKDNLNNRMHENINEDKGKTKGNQFSTTINPLLSFTSEDIAQMDQEVDDMINEGGEENSDEEESSSDQKSVTNKRQNLYSDSEDESLSADYPTGWNPRKKRNANSPCKNAVSKIARRSDEDSLPSDRSDQSSDDDYAESIGSVDEEMAAAVEREFLAP</sequence>
<evidence type="ECO:0000256" key="10">
    <source>
        <dbReference type="SAM" id="MobiDB-lite"/>
    </source>
</evidence>
<dbReference type="Pfam" id="PF09309">
    <property type="entry name" value="FCP1_C"/>
    <property type="match status" value="1"/>
</dbReference>
<keyword evidence="14" id="KW-1185">Reference proteome</keyword>
<feature type="domain" description="BRCT" evidence="11">
    <location>
        <begin position="468"/>
        <end position="568"/>
    </location>
</feature>
<evidence type="ECO:0000256" key="2">
    <source>
        <dbReference type="ARBA" id="ARBA00013081"/>
    </source>
</evidence>
<name>T1IZ83_STRMM</name>
<keyword evidence="5 9" id="KW-0539">Nucleus</keyword>
<dbReference type="InterPro" id="IPR015388">
    <property type="entry name" value="FCP1_C"/>
</dbReference>
<feature type="compositionally biased region" description="Polar residues" evidence="10">
    <location>
        <begin position="646"/>
        <end position="658"/>
    </location>
</feature>
<dbReference type="Gene3D" id="3.40.50.10190">
    <property type="entry name" value="BRCT domain"/>
    <property type="match status" value="1"/>
</dbReference>
<proteinExistence type="predicted"/>
<dbReference type="InterPro" id="IPR011947">
    <property type="entry name" value="FCP1_euk"/>
</dbReference>
<dbReference type="HOGENOM" id="CLU_007683_1_0_1"/>
<evidence type="ECO:0000313" key="14">
    <source>
        <dbReference type="Proteomes" id="UP000014500"/>
    </source>
</evidence>
<dbReference type="Pfam" id="PF00533">
    <property type="entry name" value="BRCT"/>
    <property type="match status" value="1"/>
</dbReference>
<comment type="function">
    <text evidence="9">This promotes the activity of RNA polymerase II.</text>
</comment>
<evidence type="ECO:0000256" key="9">
    <source>
        <dbReference type="RuleBase" id="RU366066"/>
    </source>
</evidence>
<dbReference type="InterPro" id="IPR036412">
    <property type="entry name" value="HAD-like_sf"/>
</dbReference>
<dbReference type="SUPFAM" id="SSF52113">
    <property type="entry name" value="BRCT domain"/>
    <property type="match status" value="1"/>
</dbReference>
<feature type="domain" description="FCP1 homology" evidence="12">
    <location>
        <begin position="142"/>
        <end position="308"/>
    </location>
</feature>
<dbReference type="PROSITE" id="PS50969">
    <property type="entry name" value="FCP1"/>
    <property type="match status" value="1"/>
</dbReference>
<dbReference type="EMBL" id="AFFK01020413">
    <property type="status" value="NOT_ANNOTATED_CDS"/>
    <property type="molecule type" value="Genomic_DNA"/>
</dbReference>
<evidence type="ECO:0000256" key="7">
    <source>
        <dbReference type="ARBA" id="ARBA00047761"/>
    </source>
</evidence>
<dbReference type="SMART" id="SM00292">
    <property type="entry name" value="BRCT"/>
    <property type="match status" value="1"/>
</dbReference>
<dbReference type="CDD" id="cd07521">
    <property type="entry name" value="HAD_FCP1-like"/>
    <property type="match status" value="1"/>
</dbReference>
<comment type="catalytic activity">
    <reaction evidence="7 9">
        <text>O-phospho-L-seryl-[protein] + H2O = L-seryl-[protein] + phosphate</text>
        <dbReference type="Rhea" id="RHEA:20629"/>
        <dbReference type="Rhea" id="RHEA-COMP:9863"/>
        <dbReference type="Rhea" id="RHEA-COMP:11604"/>
        <dbReference type="ChEBI" id="CHEBI:15377"/>
        <dbReference type="ChEBI" id="CHEBI:29999"/>
        <dbReference type="ChEBI" id="CHEBI:43474"/>
        <dbReference type="ChEBI" id="CHEBI:83421"/>
        <dbReference type="EC" id="3.1.3.16"/>
    </reaction>
</comment>
<dbReference type="InterPro" id="IPR036420">
    <property type="entry name" value="BRCT_dom_sf"/>
</dbReference>
<dbReference type="PhylomeDB" id="T1IZ83"/>
<comment type="catalytic activity">
    <reaction evidence="8 9">
        <text>O-phospho-L-threonyl-[protein] + H2O = L-threonyl-[protein] + phosphate</text>
        <dbReference type="Rhea" id="RHEA:47004"/>
        <dbReference type="Rhea" id="RHEA-COMP:11060"/>
        <dbReference type="Rhea" id="RHEA-COMP:11605"/>
        <dbReference type="ChEBI" id="CHEBI:15377"/>
        <dbReference type="ChEBI" id="CHEBI:30013"/>
        <dbReference type="ChEBI" id="CHEBI:43474"/>
        <dbReference type="ChEBI" id="CHEBI:61977"/>
        <dbReference type="EC" id="3.1.3.16"/>
    </reaction>
</comment>
<dbReference type="InterPro" id="IPR023214">
    <property type="entry name" value="HAD_sf"/>
</dbReference>
<dbReference type="EC" id="3.1.3.16" evidence="2 9"/>
<dbReference type="NCBIfam" id="TIGR02250">
    <property type="entry name" value="FCP1_euk"/>
    <property type="match status" value="1"/>
</dbReference>
<reference evidence="13" key="2">
    <citation type="submission" date="2015-02" db="UniProtKB">
        <authorList>
            <consortium name="EnsemblMetazoa"/>
        </authorList>
    </citation>
    <scope>IDENTIFICATION</scope>
</reference>
<dbReference type="SUPFAM" id="SSF56784">
    <property type="entry name" value="HAD-like"/>
    <property type="match status" value="1"/>
</dbReference>
<feature type="region of interest" description="Disordered" evidence="10">
    <location>
        <begin position="630"/>
        <end position="723"/>
    </location>
</feature>
<dbReference type="InterPro" id="IPR004274">
    <property type="entry name" value="FCP1_dom"/>
</dbReference>
<dbReference type="SMART" id="SM00577">
    <property type="entry name" value="CPDc"/>
    <property type="match status" value="1"/>
</dbReference>
<evidence type="ECO:0000256" key="6">
    <source>
        <dbReference type="ARBA" id="ARBA00040602"/>
    </source>
</evidence>
<dbReference type="STRING" id="126957.T1IZ83"/>
<feature type="region of interest" description="Disordered" evidence="10">
    <location>
        <begin position="332"/>
        <end position="353"/>
    </location>
</feature>
<dbReference type="FunFam" id="3.40.50.10190:FF:000007">
    <property type="entry name" value="RNA polymerase II subunit A C-terminal domain phosphatase"/>
    <property type="match status" value="1"/>
</dbReference>
<feature type="compositionally biased region" description="Basic and acidic residues" evidence="10">
    <location>
        <begin position="694"/>
        <end position="708"/>
    </location>
</feature>
<dbReference type="Pfam" id="PF03031">
    <property type="entry name" value="NIF"/>
    <property type="match status" value="1"/>
</dbReference>
<dbReference type="GO" id="GO:0005634">
    <property type="term" value="C:nucleus"/>
    <property type="evidence" value="ECO:0007669"/>
    <property type="project" value="UniProtKB-SubCell"/>
</dbReference>
<dbReference type="CDD" id="cd17729">
    <property type="entry name" value="BRCT_CTDP1"/>
    <property type="match status" value="1"/>
</dbReference>
<comment type="subcellular location">
    <subcellularLocation>
        <location evidence="1 9">Nucleus</location>
    </subcellularLocation>
</comment>
<evidence type="ECO:0000256" key="8">
    <source>
        <dbReference type="ARBA" id="ARBA00048336"/>
    </source>
</evidence>
<dbReference type="GO" id="GO:0008420">
    <property type="term" value="F:RNA polymerase II CTD heptapeptide repeat phosphatase activity"/>
    <property type="evidence" value="ECO:0007669"/>
    <property type="project" value="UniProtKB-UniRule"/>
</dbReference>
<evidence type="ECO:0000256" key="1">
    <source>
        <dbReference type="ARBA" id="ARBA00004123"/>
    </source>
</evidence>
<dbReference type="SUPFAM" id="SSF51230">
    <property type="entry name" value="Single hybrid motif"/>
    <property type="match status" value="1"/>
</dbReference>
<evidence type="ECO:0000256" key="4">
    <source>
        <dbReference type="ARBA" id="ARBA00022912"/>
    </source>
</evidence>
<dbReference type="AlphaFoldDB" id="T1IZ83"/>
<feature type="compositionally biased region" description="Acidic residues" evidence="10">
    <location>
        <begin position="630"/>
        <end position="643"/>
    </location>
</feature>
<keyword evidence="3 9" id="KW-0378">Hydrolase</keyword>
<evidence type="ECO:0000259" key="11">
    <source>
        <dbReference type="PROSITE" id="PS50172"/>
    </source>
</evidence>
<evidence type="ECO:0000256" key="5">
    <source>
        <dbReference type="ARBA" id="ARBA00023242"/>
    </source>
</evidence>
<dbReference type="Proteomes" id="UP000014500">
    <property type="component" value="Unassembled WGS sequence"/>
</dbReference>
<accession>T1IZ83</accession>
<dbReference type="Gene3D" id="2.40.50.100">
    <property type="match status" value="1"/>
</dbReference>
<feature type="compositionally biased region" description="Acidic residues" evidence="10">
    <location>
        <begin position="709"/>
        <end position="723"/>
    </location>
</feature>
<dbReference type="InterPro" id="IPR011053">
    <property type="entry name" value="Single_hybrid_motif"/>
</dbReference>
<evidence type="ECO:0000313" key="13">
    <source>
        <dbReference type="EnsemblMetazoa" id="SMAR006555-PA"/>
    </source>
</evidence>
<dbReference type="InterPro" id="IPR039189">
    <property type="entry name" value="Fcp1"/>
</dbReference>
<dbReference type="PANTHER" id="PTHR23081">
    <property type="entry name" value="RNA POLYMERASE II CTD PHOSPHATASE"/>
    <property type="match status" value="1"/>
</dbReference>
<keyword evidence="4" id="KW-0904">Protein phosphatase</keyword>
<dbReference type="OMA" id="FMDTINP"/>
<dbReference type="PANTHER" id="PTHR23081:SF36">
    <property type="entry name" value="RNA POLYMERASE II SUBUNIT A C-TERMINAL DOMAIN PHOSPHATASE"/>
    <property type="match status" value="1"/>
</dbReference>
<protein>
    <recommendedName>
        <fullName evidence="6 9">RNA polymerase II subunit A C-terminal domain phosphatase</fullName>
        <ecNumber evidence="2 9">3.1.3.16</ecNumber>
    </recommendedName>
</protein>
<dbReference type="FunFam" id="3.40.50.1000:FF:000040">
    <property type="entry name" value="RNA polymerase II subunit A C-terminal domain phosphatase"/>
    <property type="match status" value="1"/>
</dbReference>